<reference evidence="1" key="1">
    <citation type="submission" date="2020-05" db="EMBL/GenBank/DDBJ databases">
        <title>Phylogenomic resolution of chytrid fungi.</title>
        <authorList>
            <person name="Stajich J.E."/>
            <person name="Amses K."/>
            <person name="Simmons R."/>
            <person name="Seto K."/>
            <person name="Myers J."/>
            <person name="Bonds A."/>
            <person name="Quandt C.A."/>
            <person name="Barry K."/>
            <person name="Liu P."/>
            <person name="Grigoriev I."/>
            <person name="Longcore J.E."/>
            <person name="James T.Y."/>
        </authorList>
    </citation>
    <scope>NUCLEOTIDE SEQUENCE</scope>
    <source>
        <strain evidence="1">JEL0379</strain>
    </source>
</reference>
<dbReference type="AlphaFoldDB" id="A0AAD5XHX2"/>
<keyword evidence="2" id="KW-1185">Reference proteome</keyword>
<dbReference type="Proteomes" id="UP001212152">
    <property type="component" value="Unassembled WGS sequence"/>
</dbReference>
<accession>A0AAD5XHX2</accession>
<proteinExistence type="predicted"/>
<organism evidence="1 2">
    <name type="scientific">Geranomyces variabilis</name>
    <dbReference type="NCBI Taxonomy" id="109894"/>
    <lineage>
        <taxon>Eukaryota</taxon>
        <taxon>Fungi</taxon>
        <taxon>Fungi incertae sedis</taxon>
        <taxon>Chytridiomycota</taxon>
        <taxon>Chytridiomycota incertae sedis</taxon>
        <taxon>Chytridiomycetes</taxon>
        <taxon>Spizellomycetales</taxon>
        <taxon>Powellomycetaceae</taxon>
        <taxon>Geranomyces</taxon>
    </lineage>
</organism>
<name>A0AAD5XHX2_9FUNG</name>
<comment type="caution">
    <text evidence="1">The sequence shown here is derived from an EMBL/GenBank/DDBJ whole genome shotgun (WGS) entry which is preliminary data.</text>
</comment>
<protein>
    <submittedName>
        <fullName evidence="1">Uncharacterized protein</fullName>
    </submittedName>
</protein>
<gene>
    <name evidence="1" type="ORF">HDU87_002341</name>
</gene>
<evidence type="ECO:0000313" key="2">
    <source>
        <dbReference type="Proteomes" id="UP001212152"/>
    </source>
</evidence>
<sequence length="161" mass="18743">MNSQRKFTGPDVAVEYGPHILRLSDLASTHISEVDKALVRAFWEHVEVYKLHGAMAFSHLTAPTRAAFNCLFGKYMQCLQTTLGRDTVEALIDEDTCRNVYHDVKRQHDFLDPDPYRGLQENEGFYLYDLYPYLEWDRLCIQRGYLQQHNPLCLVNDMPAE</sequence>
<evidence type="ECO:0000313" key="1">
    <source>
        <dbReference type="EMBL" id="KAJ3166166.1"/>
    </source>
</evidence>
<dbReference type="EMBL" id="JADGJQ010000183">
    <property type="protein sequence ID" value="KAJ3166166.1"/>
    <property type="molecule type" value="Genomic_DNA"/>
</dbReference>